<protein>
    <recommendedName>
        <fullName evidence="3">Nudix hydrolase domain-containing protein</fullName>
    </recommendedName>
</protein>
<gene>
    <name evidence="1" type="ORF">GBZ86_09880</name>
</gene>
<dbReference type="EMBL" id="WHJC01000144">
    <property type="protein sequence ID" value="MPQ44070.1"/>
    <property type="molecule type" value="Genomic_DNA"/>
</dbReference>
<reference evidence="1 2" key="1">
    <citation type="submission" date="2019-10" db="EMBL/GenBank/DDBJ databases">
        <title>The Genome Sequence of Clostridium tarantellae Isolated from Fish Brain.</title>
        <authorList>
            <person name="Bano L."/>
            <person name="Kiel M."/>
            <person name="Sales G."/>
            <person name="Doxey A.C."/>
            <person name="Mansfield M.J."/>
            <person name="Schiavone M."/>
            <person name="Rossetto O."/>
            <person name="Pirazzini M."/>
            <person name="Dobrindt U."/>
            <person name="Montecucco C."/>
        </authorList>
    </citation>
    <scope>NUCLEOTIDE SEQUENCE [LARGE SCALE GENOMIC DNA]</scope>
    <source>
        <strain evidence="1 2">DSM 3997</strain>
    </source>
</reference>
<dbReference type="Proteomes" id="UP000430345">
    <property type="component" value="Unassembled WGS sequence"/>
</dbReference>
<dbReference type="SUPFAM" id="SSF55811">
    <property type="entry name" value="Nudix"/>
    <property type="match status" value="1"/>
</dbReference>
<dbReference type="InterPro" id="IPR015797">
    <property type="entry name" value="NUDIX_hydrolase-like_dom_sf"/>
</dbReference>
<evidence type="ECO:0000313" key="2">
    <source>
        <dbReference type="Proteomes" id="UP000430345"/>
    </source>
</evidence>
<evidence type="ECO:0008006" key="3">
    <source>
        <dbReference type="Google" id="ProtNLM"/>
    </source>
</evidence>
<evidence type="ECO:0000313" key="1">
    <source>
        <dbReference type="EMBL" id="MPQ44070.1"/>
    </source>
</evidence>
<name>A0A6I1MM53_9CLOT</name>
<organism evidence="1 2">
    <name type="scientific">Clostridium tarantellae</name>
    <dbReference type="NCBI Taxonomy" id="39493"/>
    <lineage>
        <taxon>Bacteria</taxon>
        <taxon>Bacillati</taxon>
        <taxon>Bacillota</taxon>
        <taxon>Clostridia</taxon>
        <taxon>Eubacteriales</taxon>
        <taxon>Clostridiaceae</taxon>
        <taxon>Clostridium</taxon>
    </lineage>
</organism>
<dbReference type="Gene3D" id="3.90.79.10">
    <property type="entry name" value="Nucleoside Triphosphate Pyrophosphohydrolase"/>
    <property type="match status" value="1"/>
</dbReference>
<sequence>MYNFGVLIIYYEVIKILFSSIIISNNKYVLILKKGDKWTIPSKILNLKEVNIDIICKEIQEIIGIKLTSKECVLIKNINEFKENKKKELDFHKCYLFNIEENDIIILKKESGFCDGKWVQLKDIDYYLKNNDMKNYIKKIEKITSV</sequence>
<accession>A0A6I1MM53</accession>
<dbReference type="AlphaFoldDB" id="A0A6I1MM53"/>
<comment type="caution">
    <text evidence="1">The sequence shown here is derived from an EMBL/GenBank/DDBJ whole genome shotgun (WGS) entry which is preliminary data.</text>
</comment>
<keyword evidence="2" id="KW-1185">Reference proteome</keyword>
<proteinExistence type="predicted"/>
<dbReference type="RefSeq" id="WP_152890230.1">
    <property type="nucleotide sequence ID" value="NZ_WHJC01000144.1"/>
</dbReference>